<protein>
    <submittedName>
        <fullName evidence="2">Methyltransferase domain-containing protein</fullName>
    </submittedName>
</protein>
<dbReference type="STRING" id="630515.SAMN04489812_5753"/>
<dbReference type="GO" id="GO:0008168">
    <property type="term" value="F:methyltransferase activity"/>
    <property type="evidence" value="ECO:0007669"/>
    <property type="project" value="UniProtKB-KW"/>
</dbReference>
<proteinExistence type="predicted"/>
<dbReference type="InterPro" id="IPR041698">
    <property type="entry name" value="Methyltransf_25"/>
</dbReference>
<feature type="domain" description="Methyltransferase" evidence="1">
    <location>
        <begin position="185"/>
        <end position="278"/>
    </location>
</feature>
<dbReference type="Pfam" id="PF13649">
    <property type="entry name" value="Methyltransf_25"/>
    <property type="match status" value="1"/>
</dbReference>
<keyword evidence="2" id="KW-0808">Transferase</keyword>
<dbReference type="EMBL" id="LT629772">
    <property type="protein sequence ID" value="SDT42341.1"/>
    <property type="molecule type" value="Genomic_DNA"/>
</dbReference>
<sequence>MSQPKTARATLPQATISRAKDSLAKVPLPKAIQNRQDRWELYSRLARRVGSTVGGPVERRIERHLLQRSWVNAKPAMLKNYLVTSYQDPVINVQSILARHHFIGEVTGDEHRALMAEELDWAVEKNRALRKRQQELPEEYGMSFAELKRKGKWREAFAQIVDDHDVYATKWTEALHGADGPRVSIIEAACGSANDYRAFDGYGIAPLVDYTGIDLTEANIANARSMFPEADFRVGDVQDIDAEDGSYDWAVAHDLLEHLSPSAFNRAIDELSRVSRRGVLISFFLMRDEPEHRIQPRRYYHVNDLSKDRIEERFARYCSDIQWTQIRPWLKETHDFGDYYNWRAWTMIAKH</sequence>
<dbReference type="AlphaFoldDB" id="A0A1H2A8M9"/>
<reference evidence="2 3" key="1">
    <citation type="submission" date="2016-10" db="EMBL/GenBank/DDBJ databases">
        <authorList>
            <person name="de Groot N.N."/>
        </authorList>
    </citation>
    <scope>NUCLEOTIDE SEQUENCE [LARGE SCALE GENOMIC DNA]</scope>
    <source>
        <strain evidence="2 3">DSM 21800</strain>
    </source>
</reference>
<evidence type="ECO:0000259" key="1">
    <source>
        <dbReference type="Pfam" id="PF13649"/>
    </source>
</evidence>
<gene>
    <name evidence="2" type="ORF">SAMN04489812_5753</name>
</gene>
<accession>A0A1H2A8M9</accession>
<evidence type="ECO:0000313" key="3">
    <source>
        <dbReference type="Proteomes" id="UP000199103"/>
    </source>
</evidence>
<keyword evidence="2" id="KW-0489">Methyltransferase</keyword>
<dbReference type="InterPro" id="IPR029063">
    <property type="entry name" value="SAM-dependent_MTases_sf"/>
</dbReference>
<dbReference type="GO" id="GO:0032259">
    <property type="term" value="P:methylation"/>
    <property type="evidence" value="ECO:0007669"/>
    <property type="project" value="UniProtKB-KW"/>
</dbReference>
<organism evidence="2 3">
    <name type="scientific">Microlunatus soli</name>
    <dbReference type="NCBI Taxonomy" id="630515"/>
    <lineage>
        <taxon>Bacteria</taxon>
        <taxon>Bacillati</taxon>
        <taxon>Actinomycetota</taxon>
        <taxon>Actinomycetes</taxon>
        <taxon>Propionibacteriales</taxon>
        <taxon>Propionibacteriaceae</taxon>
        <taxon>Microlunatus</taxon>
    </lineage>
</organism>
<dbReference type="SUPFAM" id="SSF53335">
    <property type="entry name" value="S-adenosyl-L-methionine-dependent methyltransferases"/>
    <property type="match status" value="1"/>
</dbReference>
<dbReference type="Proteomes" id="UP000199103">
    <property type="component" value="Chromosome I"/>
</dbReference>
<dbReference type="RefSeq" id="WP_091530412.1">
    <property type="nucleotide sequence ID" value="NZ_LT629772.1"/>
</dbReference>
<evidence type="ECO:0000313" key="2">
    <source>
        <dbReference type="EMBL" id="SDT42341.1"/>
    </source>
</evidence>
<dbReference type="OrthoDB" id="9805171at2"/>
<keyword evidence="3" id="KW-1185">Reference proteome</keyword>
<dbReference type="Gene3D" id="3.40.50.150">
    <property type="entry name" value="Vaccinia Virus protein VP39"/>
    <property type="match status" value="1"/>
</dbReference>
<name>A0A1H2A8M9_9ACTN</name>